<feature type="compositionally biased region" description="Low complexity" evidence="1">
    <location>
        <begin position="297"/>
        <end position="306"/>
    </location>
</feature>
<evidence type="ECO:0000313" key="3">
    <source>
        <dbReference type="Proteomes" id="UP001166784"/>
    </source>
</evidence>
<feature type="compositionally biased region" description="Low complexity" evidence="1">
    <location>
        <begin position="94"/>
        <end position="109"/>
    </location>
</feature>
<dbReference type="RefSeq" id="WP_241062771.1">
    <property type="nucleotide sequence ID" value="NZ_JAKWJU010000002.1"/>
</dbReference>
<organism evidence="2 3">
    <name type="scientific">Streptomyces marispadix</name>
    <dbReference type="NCBI Taxonomy" id="2922868"/>
    <lineage>
        <taxon>Bacteria</taxon>
        <taxon>Bacillati</taxon>
        <taxon>Actinomycetota</taxon>
        <taxon>Actinomycetes</taxon>
        <taxon>Kitasatosporales</taxon>
        <taxon>Streptomycetaceae</taxon>
        <taxon>Streptomyces</taxon>
    </lineage>
</organism>
<feature type="compositionally biased region" description="Pro residues" evidence="1">
    <location>
        <begin position="152"/>
        <end position="163"/>
    </location>
</feature>
<evidence type="ECO:0000256" key="1">
    <source>
        <dbReference type="SAM" id="MobiDB-lite"/>
    </source>
</evidence>
<sequence>MRWLALEAGDAATWGSTVVTFAMACYAIGQGISQRRDLRRQNELQAEASQLQRRQIETAERRTLVMEQLLAQLTATSGPSAPDPRAGGASQPWAQPAAYGSGPAAAAGAPAGGGQPSGPVFSGPVSGATFAPAGEGAFARSGAGTPAQGQSAPPPTQPPPPVSPAGDPFEEPFEDADEGADEEFGEDHREEPREKVPSAASPDEDSAGAPPAPAPADAAEPADGYPGAAQPPGPPGGYGCPPPPAADGYPQPAGDGTPPPPRRRPGPSQPQAPAPVPGPAAASPAPAGYETPASGYGTPAPGFGTPAAPPPSPWPYQPQAPAPAQPQSPYAPAGPWRIERAGRHVFALRNTGTTTLTGVRVDRGNLPDSARGVPEDAIVRPGETAEFLMAADRGQALPGTVLVSWHGRPGGVHVPVPQG</sequence>
<name>A0ABS9T6G7_9ACTN</name>
<comment type="caution">
    <text evidence="2">The sequence shown here is derived from an EMBL/GenBank/DDBJ whole genome shotgun (WGS) entry which is preliminary data.</text>
</comment>
<keyword evidence="3" id="KW-1185">Reference proteome</keyword>
<feature type="compositionally biased region" description="Pro residues" evidence="1">
    <location>
        <begin position="229"/>
        <end position="245"/>
    </location>
</feature>
<protein>
    <submittedName>
        <fullName evidence="2">Uncharacterized protein</fullName>
    </submittedName>
</protein>
<accession>A0ABS9T6G7</accession>
<evidence type="ECO:0000313" key="2">
    <source>
        <dbReference type="EMBL" id="MCH6163911.1"/>
    </source>
</evidence>
<reference evidence="2" key="1">
    <citation type="submission" date="2022-03" db="EMBL/GenBank/DDBJ databases">
        <authorList>
            <person name="Santos J.D.N."/>
            <person name="Kallscheuer N."/>
            <person name="Jogler C."/>
            <person name="Lage O.M."/>
        </authorList>
    </citation>
    <scope>NUCLEOTIDE SEQUENCE</scope>
    <source>
        <strain evidence="2">M600PL45_2</strain>
    </source>
</reference>
<gene>
    <name evidence="2" type="ORF">MMA15_26985</name>
</gene>
<feature type="compositionally biased region" description="Basic and acidic residues" evidence="1">
    <location>
        <begin position="186"/>
        <end position="196"/>
    </location>
</feature>
<feature type="compositionally biased region" description="Low complexity" evidence="1">
    <location>
        <begin position="246"/>
        <end position="256"/>
    </location>
</feature>
<dbReference type="Proteomes" id="UP001166784">
    <property type="component" value="Unassembled WGS sequence"/>
</dbReference>
<feature type="region of interest" description="Disordered" evidence="1">
    <location>
        <begin position="76"/>
        <end position="335"/>
    </location>
</feature>
<feature type="compositionally biased region" description="Low complexity" evidence="1">
    <location>
        <begin position="141"/>
        <end position="151"/>
    </location>
</feature>
<feature type="compositionally biased region" description="Acidic residues" evidence="1">
    <location>
        <begin position="168"/>
        <end position="185"/>
    </location>
</feature>
<dbReference type="PROSITE" id="PS51257">
    <property type="entry name" value="PROKAR_LIPOPROTEIN"/>
    <property type="match status" value="1"/>
</dbReference>
<reference evidence="2" key="2">
    <citation type="journal article" date="2023" name="Int. J. Syst. Evol. Microbiol.">
        <title>Streptomyces marispadix sp. nov., isolated from marine beach sediment of the Northern Coast of Portugal.</title>
        <authorList>
            <person name="dos Santos J.D.N."/>
            <person name="Vitorino I.R."/>
            <person name="Kallscheuer N."/>
            <person name="Srivastava A."/>
            <person name="Krautwurst S."/>
            <person name="Marz M."/>
            <person name="Jogler C."/>
            <person name="Lobo Da Cunha A."/>
            <person name="Catita J."/>
            <person name="Goncalves H."/>
            <person name="Gonzalez I."/>
            <person name="Reyes F."/>
            <person name="Lage O.M."/>
        </authorList>
    </citation>
    <scope>NUCLEOTIDE SEQUENCE</scope>
    <source>
        <strain evidence="2">M600PL45_2</strain>
    </source>
</reference>
<feature type="compositionally biased region" description="Low complexity" evidence="1">
    <location>
        <begin position="215"/>
        <end position="228"/>
    </location>
</feature>
<feature type="compositionally biased region" description="Low complexity" evidence="1">
    <location>
        <begin position="279"/>
        <end position="288"/>
    </location>
</feature>
<feature type="compositionally biased region" description="Pro residues" evidence="1">
    <location>
        <begin position="267"/>
        <end position="278"/>
    </location>
</feature>
<dbReference type="EMBL" id="JAKWJU010000002">
    <property type="protein sequence ID" value="MCH6163911.1"/>
    <property type="molecule type" value="Genomic_DNA"/>
</dbReference>
<proteinExistence type="predicted"/>
<feature type="compositionally biased region" description="Pro residues" evidence="1">
    <location>
        <begin position="307"/>
        <end position="326"/>
    </location>
</feature>